<dbReference type="Gene3D" id="1.10.1240.40">
    <property type="entry name" value="ENT domain"/>
    <property type="match status" value="1"/>
</dbReference>
<dbReference type="STRING" id="180498.A0A067L6D4"/>
<reference evidence="6 7" key="1">
    <citation type="journal article" date="2014" name="PLoS ONE">
        <title>Global Analysis of Gene Expression Profiles in Physic Nut (Jatropha curcas L.) Seedlings Exposed to Salt Stress.</title>
        <authorList>
            <person name="Zhang L."/>
            <person name="Zhang C."/>
            <person name="Wu P."/>
            <person name="Chen Y."/>
            <person name="Li M."/>
            <person name="Jiang H."/>
            <person name="Wu G."/>
        </authorList>
    </citation>
    <scope>NUCLEOTIDE SEQUENCE [LARGE SCALE GENOMIC DNA]</scope>
    <source>
        <strain evidence="7">cv. GZQX0401</strain>
        <tissue evidence="6">Young leaves</tissue>
    </source>
</reference>
<organism evidence="6 7">
    <name type="scientific">Jatropha curcas</name>
    <name type="common">Barbados nut</name>
    <dbReference type="NCBI Taxonomy" id="180498"/>
    <lineage>
        <taxon>Eukaryota</taxon>
        <taxon>Viridiplantae</taxon>
        <taxon>Streptophyta</taxon>
        <taxon>Embryophyta</taxon>
        <taxon>Tracheophyta</taxon>
        <taxon>Spermatophyta</taxon>
        <taxon>Magnoliopsida</taxon>
        <taxon>eudicotyledons</taxon>
        <taxon>Gunneridae</taxon>
        <taxon>Pentapetalae</taxon>
        <taxon>rosids</taxon>
        <taxon>fabids</taxon>
        <taxon>Malpighiales</taxon>
        <taxon>Euphorbiaceae</taxon>
        <taxon>Crotonoideae</taxon>
        <taxon>Jatropheae</taxon>
        <taxon>Jatropha</taxon>
    </lineage>
</organism>
<dbReference type="AlphaFoldDB" id="A0A067L6D4"/>
<feature type="coiled-coil region" evidence="3">
    <location>
        <begin position="204"/>
        <end position="231"/>
    </location>
</feature>
<dbReference type="PANTHER" id="PTHR33432:SF22">
    <property type="entry name" value="OS10G0436850 PROTEIN"/>
    <property type="match status" value="1"/>
</dbReference>
<comment type="subcellular location">
    <subcellularLocation>
        <location evidence="1">Nucleus</location>
    </subcellularLocation>
</comment>
<dbReference type="PROSITE" id="PS51138">
    <property type="entry name" value="ENT"/>
    <property type="match status" value="1"/>
</dbReference>
<proteinExistence type="predicted"/>
<dbReference type="OrthoDB" id="1737049at2759"/>
<keyword evidence="2" id="KW-0539">Nucleus</keyword>
<name>A0A067L6D4_JATCU</name>
<evidence type="ECO:0000313" key="7">
    <source>
        <dbReference type="Proteomes" id="UP000027138"/>
    </source>
</evidence>
<accession>A0A067L6D4</accession>
<dbReference type="InterPro" id="IPR036142">
    <property type="entry name" value="ENT_dom-like_sf"/>
</dbReference>
<dbReference type="Pfam" id="PF03735">
    <property type="entry name" value="ENT"/>
    <property type="match status" value="1"/>
</dbReference>
<evidence type="ECO:0000313" key="6">
    <source>
        <dbReference type="EMBL" id="KDP39644.1"/>
    </source>
</evidence>
<evidence type="ECO:0000256" key="4">
    <source>
        <dbReference type="SAM" id="MobiDB-lite"/>
    </source>
</evidence>
<dbReference type="EMBL" id="KK914347">
    <property type="protein sequence ID" value="KDP39644.1"/>
    <property type="molecule type" value="Genomic_DNA"/>
</dbReference>
<dbReference type="SUPFAM" id="SSF158639">
    <property type="entry name" value="ENT-like"/>
    <property type="match status" value="1"/>
</dbReference>
<dbReference type="Proteomes" id="UP000027138">
    <property type="component" value="Unassembled WGS sequence"/>
</dbReference>
<evidence type="ECO:0000256" key="3">
    <source>
        <dbReference type="SAM" id="Coils"/>
    </source>
</evidence>
<keyword evidence="3" id="KW-0175">Coiled coil</keyword>
<protein>
    <recommendedName>
        <fullName evidence="5">ENT domain-containing protein</fullName>
    </recommendedName>
</protein>
<keyword evidence="7" id="KW-1185">Reference proteome</keyword>
<feature type="domain" description="ENT" evidence="5">
    <location>
        <begin position="1"/>
        <end position="83"/>
    </location>
</feature>
<feature type="region of interest" description="Disordered" evidence="4">
    <location>
        <begin position="66"/>
        <end position="113"/>
    </location>
</feature>
<evidence type="ECO:0000259" key="5">
    <source>
        <dbReference type="PROSITE" id="PS51138"/>
    </source>
</evidence>
<dbReference type="InterPro" id="IPR005491">
    <property type="entry name" value="ENT_dom"/>
</dbReference>
<gene>
    <name evidence="6" type="ORF">JCGZ_02664</name>
</gene>
<dbReference type="InterPro" id="IPR033485">
    <property type="entry name" value="EMSY-LIKE_plant"/>
</dbReference>
<evidence type="ECO:0000256" key="1">
    <source>
        <dbReference type="ARBA" id="ARBA00004123"/>
    </source>
</evidence>
<dbReference type="SMART" id="SM01191">
    <property type="entry name" value="ENT"/>
    <property type="match status" value="1"/>
</dbReference>
<dbReference type="GO" id="GO:0050832">
    <property type="term" value="P:defense response to fungus"/>
    <property type="evidence" value="ECO:0007669"/>
    <property type="project" value="InterPro"/>
</dbReference>
<evidence type="ECO:0000256" key="2">
    <source>
        <dbReference type="ARBA" id="ARBA00023242"/>
    </source>
</evidence>
<dbReference type="GO" id="GO:0005634">
    <property type="term" value="C:nucleus"/>
    <property type="evidence" value="ECO:0007669"/>
    <property type="project" value="UniProtKB-SubCell"/>
</dbReference>
<dbReference type="PANTHER" id="PTHR33432">
    <property type="entry name" value="PROTEIN EMSY-LIKE 4"/>
    <property type="match status" value="1"/>
</dbReference>
<sequence length="248" mass="28063">MEKEAYCSVLRAFIAQSDLLSWGKEGLITELRKELNVTDIEHGQLLVKINSDEAIKRIREWQKGAHESLSAKVDSPGLVTTPVDHSPQKKRRPSHPPLAKSQKYVLHDQPSSSTIPSLPPAYFKDKQHVEFNNHSVKVVNHNVPHGNKGGLAQSRFKRDIHVPDSGKFKNHPDFIQIRATDTVIHEVEMMAYGYGRKNPDPIQLEKAKLILREHERAILDVLNKLSDASDDECLTASDFLGYKVEGFY</sequence>